<sequence>MDYSYLFTKNDAINYHILTAFNHRDDHVISKRQIAKTNHFTNYQLHKHYELINADLLQVSGQHKSKIVETEELTWHAQNLNDYVLQKVALLYLHRAPLYTGFKFHFFYDNQFTKRQYIDANYMSTSVFYRTLDQLDGALTQNHFLPVNMKPNEAEFITRLRLFQFYNAMYSTGEQPFNELTDQVNSIIDAVQSHVKNGLRPTEITKLATFTRIWLLRMNNGNALPAGLITAVTDSPNRQRLLAQLKPILPDKKEFSDTEFNYFYLFLVSQGFCGQAEMVKTANNFPTIGKLSDQFIRHLKVNEDQQFTVDMTQLKPRLQAIHLRLVTFFIEWPTFSDSRKTKFLAELYPIFNRTVTQMIADLQKNGVIELNELTKTNLYFSYMFALIDSVSQAFNEKPIHICVDFSQGALYTDYVIDSLKTFNSTQLTVDNRLTSQTDIYVSDLYTRQIKLPQVIWANPPTATDWAKIADLILKIRQRRHRCNKN</sequence>
<dbReference type="EMBL" id="WNJO01000008">
    <property type="protein sequence ID" value="MTV82563.1"/>
    <property type="molecule type" value="Genomic_DNA"/>
</dbReference>
<proteinExistence type="predicted"/>
<protein>
    <recommendedName>
        <fullName evidence="3">Mga helix-turn-helix domain-containing protein</fullName>
    </recommendedName>
</protein>
<comment type="caution">
    <text evidence="1">The sequence shown here is derived from an EMBL/GenBank/DDBJ whole genome shotgun (WGS) entry which is preliminary data.</text>
</comment>
<dbReference type="AlphaFoldDB" id="A0A7X2XVV7"/>
<dbReference type="Proteomes" id="UP000466388">
    <property type="component" value="Unassembled WGS sequence"/>
</dbReference>
<evidence type="ECO:0000313" key="1">
    <source>
        <dbReference type="EMBL" id="MTV82563.1"/>
    </source>
</evidence>
<name>A0A7X2XVV7_9LACO</name>
<organism evidence="1 2">
    <name type="scientific">Secundilactobacillus folii</name>
    <dbReference type="NCBI Taxonomy" id="2678357"/>
    <lineage>
        <taxon>Bacteria</taxon>
        <taxon>Bacillati</taxon>
        <taxon>Bacillota</taxon>
        <taxon>Bacilli</taxon>
        <taxon>Lactobacillales</taxon>
        <taxon>Lactobacillaceae</taxon>
        <taxon>Secundilactobacillus</taxon>
    </lineage>
</organism>
<reference evidence="1 2" key="1">
    <citation type="submission" date="2019-11" db="EMBL/GenBank/DDBJ databases">
        <title>Lactobacillus sp. nov. CRM56-3, isolated from fermented tea leaves.</title>
        <authorList>
            <person name="Phuengjayaem S."/>
            <person name="Tanasupawat S."/>
        </authorList>
    </citation>
    <scope>NUCLEOTIDE SEQUENCE [LARGE SCALE GENOMIC DNA]</scope>
    <source>
        <strain evidence="1 2">CRM56-3</strain>
    </source>
</reference>
<evidence type="ECO:0008006" key="3">
    <source>
        <dbReference type="Google" id="ProtNLM"/>
    </source>
</evidence>
<dbReference type="RefSeq" id="WP_155431836.1">
    <property type="nucleotide sequence ID" value="NZ_WNJO01000008.1"/>
</dbReference>
<evidence type="ECO:0000313" key="2">
    <source>
        <dbReference type="Proteomes" id="UP000466388"/>
    </source>
</evidence>
<gene>
    <name evidence="1" type="ORF">GM612_07875</name>
</gene>
<accession>A0A7X2XVV7</accession>
<keyword evidence="2" id="KW-1185">Reference proteome</keyword>